<evidence type="ECO:0000313" key="3">
    <source>
        <dbReference type="Proteomes" id="UP001286313"/>
    </source>
</evidence>
<accession>A0AAE1FVP4</accession>
<dbReference type="AlphaFoldDB" id="A0AAE1FVP4"/>
<organism evidence="2 3">
    <name type="scientific">Petrolisthes cinctipes</name>
    <name type="common">Flat porcelain crab</name>
    <dbReference type="NCBI Taxonomy" id="88211"/>
    <lineage>
        <taxon>Eukaryota</taxon>
        <taxon>Metazoa</taxon>
        <taxon>Ecdysozoa</taxon>
        <taxon>Arthropoda</taxon>
        <taxon>Crustacea</taxon>
        <taxon>Multicrustacea</taxon>
        <taxon>Malacostraca</taxon>
        <taxon>Eumalacostraca</taxon>
        <taxon>Eucarida</taxon>
        <taxon>Decapoda</taxon>
        <taxon>Pleocyemata</taxon>
        <taxon>Anomura</taxon>
        <taxon>Galatheoidea</taxon>
        <taxon>Porcellanidae</taxon>
        <taxon>Petrolisthes</taxon>
    </lineage>
</organism>
<evidence type="ECO:0000313" key="2">
    <source>
        <dbReference type="EMBL" id="KAK3880729.1"/>
    </source>
</evidence>
<gene>
    <name evidence="2" type="ORF">Pcinc_014801</name>
</gene>
<protein>
    <submittedName>
        <fullName evidence="2">Uncharacterized protein</fullName>
    </submittedName>
</protein>
<name>A0AAE1FVP4_PETCI</name>
<comment type="caution">
    <text evidence="2">The sequence shown here is derived from an EMBL/GenBank/DDBJ whole genome shotgun (WGS) entry which is preliminary data.</text>
</comment>
<dbReference type="EMBL" id="JAWQEG010001297">
    <property type="protein sequence ID" value="KAK3880729.1"/>
    <property type="molecule type" value="Genomic_DNA"/>
</dbReference>
<reference evidence="2" key="1">
    <citation type="submission" date="2023-10" db="EMBL/GenBank/DDBJ databases">
        <title>Genome assemblies of two species of porcelain crab, Petrolisthes cinctipes and Petrolisthes manimaculis (Anomura: Porcellanidae).</title>
        <authorList>
            <person name="Angst P."/>
        </authorList>
    </citation>
    <scope>NUCLEOTIDE SEQUENCE</scope>
    <source>
        <strain evidence="2">PB745_01</strain>
        <tissue evidence="2">Gill</tissue>
    </source>
</reference>
<proteinExistence type="predicted"/>
<sequence>MAGVGFHYKNILQLLKTPGGPLQPLDPGGEDRSGVYQHSAGASWEFGDSPIISRRRNRVPGASFSLQSSRSSSSDRTRTSSPGVVRSSAPRSVPGSPELRRCVWANPSQTNQQDALHPGRLSPSPLLVPCDDDDSDPLPHTHTSHDSIISKDTAYLPIYKSPGSGTFEGRLRSDSEVQLCVELTCGELLRTLEPQSLSILIINLEL</sequence>
<evidence type="ECO:0000256" key="1">
    <source>
        <dbReference type="SAM" id="MobiDB-lite"/>
    </source>
</evidence>
<keyword evidence="3" id="KW-1185">Reference proteome</keyword>
<dbReference type="Proteomes" id="UP001286313">
    <property type="component" value="Unassembled WGS sequence"/>
</dbReference>
<feature type="region of interest" description="Disordered" evidence="1">
    <location>
        <begin position="19"/>
        <end position="99"/>
    </location>
</feature>
<feature type="compositionally biased region" description="Low complexity" evidence="1">
    <location>
        <begin position="63"/>
        <end position="72"/>
    </location>
</feature>